<evidence type="ECO:0000313" key="1">
    <source>
        <dbReference type="EMBL" id="CAG8433087.1"/>
    </source>
</evidence>
<comment type="caution">
    <text evidence="1">The sequence shown here is derived from an EMBL/GenBank/DDBJ whole genome shotgun (WGS) entry which is preliminary data.</text>
</comment>
<dbReference type="Proteomes" id="UP000789706">
    <property type="component" value="Unassembled WGS sequence"/>
</dbReference>
<proteinExistence type="predicted"/>
<dbReference type="SUPFAM" id="SSF47072">
    <property type="entry name" value="Cysteine alpha-hairpin motif"/>
    <property type="match status" value="1"/>
</dbReference>
<dbReference type="EMBL" id="CAJVPK010000011">
    <property type="protein sequence ID" value="CAG8433087.1"/>
    <property type="molecule type" value="Genomic_DNA"/>
</dbReference>
<dbReference type="AlphaFoldDB" id="A0A9N8YM28"/>
<gene>
    <name evidence="1" type="ORF">DEBURN_LOCUS337</name>
</gene>
<name>A0A9N8YM28_9GLOM</name>
<organism evidence="1 2">
    <name type="scientific">Diversispora eburnea</name>
    <dbReference type="NCBI Taxonomy" id="1213867"/>
    <lineage>
        <taxon>Eukaryota</taxon>
        <taxon>Fungi</taxon>
        <taxon>Fungi incertae sedis</taxon>
        <taxon>Mucoromycota</taxon>
        <taxon>Glomeromycotina</taxon>
        <taxon>Glomeromycetes</taxon>
        <taxon>Diversisporales</taxon>
        <taxon>Diversisporaceae</taxon>
        <taxon>Diversispora</taxon>
    </lineage>
</organism>
<evidence type="ECO:0000313" key="2">
    <source>
        <dbReference type="Proteomes" id="UP000789706"/>
    </source>
</evidence>
<protein>
    <submittedName>
        <fullName evidence="1">10716_t:CDS:1</fullName>
    </submittedName>
</protein>
<dbReference type="OrthoDB" id="2210at2759"/>
<keyword evidence="2" id="KW-1185">Reference proteome</keyword>
<dbReference type="InterPro" id="IPR009069">
    <property type="entry name" value="Cys_alpha_HP_mot_SF"/>
</dbReference>
<accession>A0A9N8YM28</accession>
<reference evidence="1" key="1">
    <citation type="submission" date="2021-06" db="EMBL/GenBank/DDBJ databases">
        <authorList>
            <person name="Kallberg Y."/>
            <person name="Tangrot J."/>
            <person name="Rosling A."/>
        </authorList>
    </citation>
    <scope>NUCLEOTIDE SEQUENCE</scope>
    <source>
        <strain evidence="1">AZ414A</strain>
    </source>
</reference>
<sequence length="62" mass="6862">MRMYDGDNDYVVRPKRVENLGACIPETAAVLTCWSNNSPDSPSCQQIVQALTDCMRNAVSIL</sequence>